<keyword evidence="3" id="KW-1003">Cell membrane</keyword>
<dbReference type="InterPro" id="IPR000515">
    <property type="entry name" value="MetI-like"/>
</dbReference>
<accession>A0A927EWY2</accession>
<evidence type="ECO:0000256" key="5">
    <source>
        <dbReference type="ARBA" id="ARBA00022989"/>
    </source>
</evidence>
<evidence type="ECO:0000256" key="7">
    <source>
        <dbReference type="RuleBase" id="RU363032"/>
    </source>
</evidence>
<evidence type="ECO:0000256" key="1">
    <source>
        <dbReference type="ARBA" id="ARBA00004651"/>
    </source>
</evidence>
<dbReference type="InterPro" id="IPR035906">
    <property type="entry name" value="MetI-like_sf"/>
</dbReference>
<keyword evidence="11" id="KW-1185">Reference proteome</keyword>
<evidence type="ECO:0000313" key="11">
    <source>
        <dbReference type="Proteomes" id="UP000632289"/>
    </source>
</evidence>
<evidence type="ECO:0000256" key="6">
    <source>
        <dbReference type="ARBA" id="ARBA00023136"/>
    </source>
</evidence>
<keyword evidence="6 7" id="KW-0472">Membrane</keyword>
<evidence type="ECO:0000256" key="3">
    <source>
        <dbReference type="ARBA" id="ARBA00022475"/>
    </source>
</evidence>
<feature type="transmembrane region" description="Helical" evidence="7">
    <location>
        <begin position="201"/>
        <end position="228"/>
    </location>
</feature>
<gene>
    <name evidence="10" type="ORF">IF129_01090</name>
</gene>
<feature type="transmembrane region" description="Helical" evidence="7">
    <location>
        <begin position="52"/>
        <end position="71"/>
    </location>
</feature>
<feature type="transmembrane region" description="Helical" evidence="7">
    <location>
        <begin position="117"/>
        <end position="138"/>
    </location>
</feature>
<dbReference type="EMBL" id="JACXYU010000001">
    <property type="protein sequence ID" value="MBD3930169.1"/>
    <property type="molecule type" value="Genomic_DNA"/>
</dbReference>
<feature type="transmembrane region" description="Helical" evidence="7">
    <location>
        <begin position="249"/>
        <end position="271"/>
    </location>
</feature>
<name>A0A927EWY2_9ACTN</name>
<keyword evidence="4 7" id="KW-0812">Transmembrane</keyword>
<comment type="similarity">
    <text evidence="7">Belongs to the binding-protein-dependent transport system permease family.</text>
</comment>
<keyword evidence="5 7" id="KW-1133">Transmembrane helix</keyword>
<feature type="transmembrane region" description="Helical" evidence="7">
    <location>
        <begin position="309"/>
        <end position="335"/>
    </location>
</feature>
<dbReference type="GO" id="GO:0055085">
    <property type="term" value="P:transmembrane transport"/>
    <property type="evidence" value="ECO:0007669"/>
    <property type="project" value="InterPro"/>
</dbReference>
<dbReference type="PANTHER" id="PTHR43227:SF8">
    <property type="entry name" value="DIACETYLCHITOBIOSE UPTAKE SYSTEM PERMEASE PROTEIN DASB"/>
    <property type="match status" value="1"/>
</dbReference>
<dbReference type="SUPFAM" id="SSF161098">
    <property type="entry name" value="MetI-like"/>
    <property type="match status" value="1"/>
</dbReference>
<evidence type="ECO:0000256" key="2">
    <source>
        <dbReference type="ARBA" id="ARBA00022448"/>
    </source>
</evidence>
<comment type="caution">
    <text evidence="10">The sequence shown here is derived from an EMBL/GenBank/DDBJ whole genome shotgun (WGS) entry which is preliminary data.</text>
</comment>
<organism evidence="10 11">
    <name type="scientific">Streptomyces chumphonensis</name>
    <dbReference type="NCBI Taxonomy" id="1214925"/>
    <lineage>
        <taxon>Bacteria</taxon>
        <taxon>Bacillati</taxon>
        <taxon>Actinomycetota</taxon>
        <taxon>Actinomycetes</taxon>
        <taxon>Kitasatosporales</taxon>
        <taxon>Streptomycetaceae</taxon>
        <taxon>Streptomyces</taxon>
    </lineage>
</organism>
<feature type="compositionally biased region" description="Pro residues" evidence="8">
    <location>
        <begin position="17"/>
        <end position="29"/>
    </location>
</feature>
<dbReference type="CDD" id="cd06261">
    <property type="entry name" value="TM_PBP2"/>
    <property type="match status" value="1"/>
</dbReference>
<evidence type="ECO:0000313" key="10">
    <source>
        <dbReference type="EMBL" id="MBD3930169.1"/>
    </source>
</evidence>
<comment type="subcellular location">
    <subcellularLocation>
        <location evidence="1 7">Cell membrane</location>
        <topology evidence="1 7">Multi-pass membrane protein</topology>
    </subcellularLocation>
</comment>
<feature type="transmembrane region" description="Helical" evidence="7">
    <location>
        <begin position="150"/>
        <end position="171"/>
    </location>
</feature>
<evidence type="ECO:0000256" key="8">
    <source>
        <dbReference type="SAM" id="MobiDB-lite"/>
    </source>
</evidence>
<dbReference type="AlphaFoldDB" id="A0A927EWY2"/>
<dbReference type="Proteomes" id="UP000632289">
    <property type="component" value="Unassembled WGS sequence"/>
</dbReference>
<keyword evidence="2 7" id="KW-0813">Transport</keyword>
<dbReference type="PROSITE" id="PS50928">
    <property type="entry name" value="ABC_TM1"/>
    <property type="match status" value="1"/>
</dbReference>
<dbReference type="PANTHER" id="PTHR43227">
    <property type="entry name" value="BLL4140 PROTEIN"/>
    <property type="match status" value="1"/>
</dbReference>
<reference evidence="10" key="1">
    <citation type="submission" date="2020-09" db="EMBL/GenBank/DDBJ databases">
        <title>Secondary metabolite and genome analysis of marine Streptomyces chumphonensis KK1-2T.</title>
        <authorList>
            <person name="Phongsopitanun W."/>
            <person name="Kanchanasin P."/>
            <person name="Pittayakhajonwut P."/>
            <person name="Suwanborirux K."/>
            <person name="Tanasupawat S."/>
        </authorList>
    </citation>
    <scope>NUCLEOTIDE SEQUENCE</scope>
    <source>
        <strain evidence="10">KK1-2</strain>
    </source>
</reference>
<dbReference type="Pfam" id="PF00528">
    <property type="entry name" value="BPD_transp_1"/>
    <property type="match status" value="1"/>
</dbReference>
<dbReference type="RefSeq" id="WP_191207470.1">
    <property type="nucleotide sequence ID" value="NZ_JACXYU010000001.1"/>
</dbReference>
<dbReference type="GO" id="GO:0005886">
    <property type="term" value="C:plasma membrane"/>
    <property type="evidence" value="ECO:0007669"/>
    <property type="project" value="UniProtKB-SubCell"/>
</dbReference>
<feature type="domain" description="ABC transmembrane type-1" evidence="9">
    <location>
        <begin position="113"/>
        <end position="330"/>
    </location>
</feature>
<protein>
    <submittedName>
        <fullName evidence="10">Sugar ABC transporter permease</fullName>
    </submittedName>
</protein>
<evidence type="ECO:0000259" key="9">
    <source>
        <dbReference type="PROSITE" id="PS50928"/>
    </source>
</evidence>
<evidence type="ECO:0000256" key="4">
    <source>
        <dbReference type="ARBA" id="ARBA00022692"/>
    </source>
</evidence>
<sequence length="346" mass="37575">MATETPEAPRTAEDPQPGGPTPGRRPPGPRATAAARARSARAARRRRRARPWLLLAPALLAVGTLLLWPLGRVVWMSFQDYGLREIVSGRTNFTGTDNYAEILGSSYLWTTVLPNTVLFAAACVVLTVVLGTLVALLLQRLGPFWRNLTAGTIMMAWAMPAVTGTYVWIWLFDPLNGAVVQSLGGLGLLDPAATNWFTGRFSFYAIATLNVVHHGFPFVAVTVYAGLLTIPRELTEAGIVDGAGAWQRFWTITVPSIKPVFLVVVILSTIWDFKVFVQLYLMPGGNGANPQVLNLGVWSYVESFAQRQYGMGAAIAVLLTLLLLGITVGYVRALFSESSGEKGDRL</sequence>
<dbReference type="InterPro" id="IPR050809">
    <property type="entry name" value="UgpAE/MalFG_permease"/>
</dbReference>
<proteinExistence type="inferred from homology"/>
<feature type="region of interest" description="Disordered" evidence="8">
    <location>
        <begin position="1"/>
        <end position="40"/>
    </location>
</feature>
<dbReference type="Gene3D" id="1.10.3720.10">
    <property type="entry name" value="MetI-like"/>
    <property type="match status" value="1"/>
</dbReference>